<evidence type="ECO:0000313" key="1">
    <source>
        <dbReference type="EMBL" id="KJY96802.1"/>
    </source>
</evidence>
<accession>A0A0F4PKY1</accession>
<proteinExistence type="predicted"/>
<dbReference type="EMBL" id="JXXZ01000015">
    <property type="protein sequence ID" value="KJY96802.1"/>
    <property type="molecule type" value="Genomic_DNA"/>
</dbReference>
<dbReference type="PATRIC" id="fig|151081.8.peg.2598"/>
<dbReference type="AlphaFoldDB" id="A0A0F4PKY1"/>
<gene>
    <name evidence="1" type="ORF">TW72_16445</name>
</gene>
<organism evidence="1 2">
    <name type="scientific">Pseudoalteromonas ruthenica</name>
    <dbReference type="NCBI Taxonomy" id="151081"/>
    <lineage>
        <taxon>Bacteria</taxon>
        <taxon>Pseudomonadati</taxon>
        <taxon>Pseudomonadota</taxon>
        <taxon>Gammaproteobacteria</taxon>
        <taxon>Alteromonadales</taxon>
        <taxon>Pseudoalteromonadaceae</taxon>
        <taxon>Pseudoalteromonas</taxon>
    </lineage>
</organism>
<dbReference type="Proteomes" id="UP000033664">
    <property type="component" value="Unassembled WGS sequence"/>
</dbReference>
<keyword evidence="2" id="KW-1185">Reference proteome</keyword>
<protein>
    <submittedName>
        <fullName evidence="1">Uncharacterized protein</fullName>
    </submittedName>
</protein>
<name>A0A0F4PKY1_9GAMM</name>
<sequence length="100" mass="11275">METDLQQKLTNIFSTRLFKFNGLPEKVISELNALMLEYGAEQLLLACQALRPKFEQNADFTRGSRGKSGLGGEFYMAAAIELKYLQEAMVYIRSKTTEAS</sequence>
<comment type="caution">
    <text evidence="1">The sequence shown here is derived from an EMBL/GenBank/DDBJ whole genome shotgun (WGS) entry which is preliminary data.</text>
</comment>
<reference evidence="1 2" key="1">
    <citation type="journal article" date="2015" name="BMC Genomics">
        <title>Genome mining reveals unlocked bioactive potential of marine Gram-negative bacteria.</title>
        <authorList>
            <person name="Machado H."/>
            <person name="Sonnenschein E.C."/>
            <person name="Melchiorsen J."/>
            <person name="Gram L."/>
        </authorList>
    </citation>
    <scope>NUCLEOTIDE SEQUENCE [LARGE SCALE GENOMIC DNA]</scope>
    <source>
        <strain evidence="1 2">S3137</strain>
    </source>
</reference>
<evidence type="ECO:0000313" key="2">
    <source>
        <dbReference type="Proteomes" id="UP000033664"/>
    </source>
</evidence>